<evidence type="ECO:0000256" key="1">
    <source>
        <dbReference type="ARBA" id="ARBA00006432"/>
    </source>
</evidence>
<sequence>MAAETNWYEIDLDKNPANFQPLTPLSFLERSAKVFPDRIAIIHGKARTSYAELYARSRRLASALAARGIGKGDTVSVMLSNTPPMLEAHYGVPMCGAVLNTLNTRLDAPIIAFSLDHAETRVLITDREYSKVVAEALALATHKPIVIDYDDLEFPQTGARLGAIDYEDFLAGGDPDYDWQMPADEWDAISLNYTSGTTGNPKGVVYHHRGAALLAQGNVITASMRKHPVYLWTLPMFHCNGWCFTWSLSVVAGTHVCLRWVRAGAIWEALAEHGVTHLCGAPIVMSTLLNAPAAEKRTLSNTVEFFTAAAPPPEAVLAAMAEAGFNVTHLYGLTETYGPAVVNDWKSEWDALDGAAKAGKKARQGVRYAALEALTVMDPETMTPVPADGQTMGEVMFRGNVVMKGYLRNKKASDDAFAGGWFHSGDLGVIHPDGYIQLKDRSKDIIISGGENISSIEVEDALYKHPAVQAAAVVARPDEKWGETPCAFVELKPNAETTADDIMQWCRQHLAAFKCPRTVVFTELPKTSTGKVQKFRLREMAKAL</sequence>
<dbReference type="InterPro" id="IPR042099">
    <property type="entry name" value="ANL_N_sf"/>
</dbReference>
<dbReference type="PANTHER" id="PTHR43859:SF4">
    <property type="entry name" value="BUTANOATE--COA LIGASE AAE1-RELATED"/>
    <property type="match status" value="1"/>
</dbReference>
<dbReference type="RefSeq" id="WP_054358359.1">
    <property type="nucleotide sequence ID" value="NZ_JAPCYQ010000001.1"/>
</dbReference>
<evidence type="ECO:0000313" key="10">
    <source>
        <dbReference type="EMBL" id="KPL52196.1"/>
    </source>
</evidence>
<dbReference type="NCBIfam" id="NF006020">
    <property type="entry name" value="PRK08162.1"/>
    <property type="match status" value="1"/>
</dbReference>
<dbReference type="AlphaFoldDB" id="A0A0P6VP60"/>
<name>A0A0P6VP60_9HYPH</name>
<dbReference type="SUPFAM" id="SSF56801">
    <property type="entry name" value="Acetyl-CoA synthetase-like"/>
    <property type="match status" value="1"/>
</dbReference>
<keyword evidence="4" id="KW-0443">Lipid metabolism</keyword>
<dbReference type="EMBL" id="LJYW01000001">
    <property type="protein sequence ID" value="KPL52196.1"/>
    <property type="molecule type" value="Genomic_DNA"/>
</dbReference>
<dbReference type="PANTHER" id="PTHR43859">
    <property type="entry name" value="ACYL-ACTIVATING ENZYME"/>
    <property type="match status" value="1"/>
</dbReference>
<evidence type="ECO:0000256" key="5">
    <source>
        <dbReference type="ARBA" id="ARBA00051915"/>
    </source>
</evidence>
<evidence type="ECO:0000256" key="7">
    <source>
        <dbReference type="ARBA" id="ARBA00067668"/>
    </source>
</evidence>
<evidence type="ECO:0000256" key="6">
    <source>
        <dbReference type="ARBA" id="ARBA00066616"/>
    </source>
</evidence>
<keyword evidence="11" id="KW-1185">Reference proteome</keyword>
<evidence type="ECO:0000256" key="3">
    <source>
        <dbReference type="ARBA" id="ARBA00022832"/>
    </source>
</evidence>
<dbReference type="GO" id="GO:0016874">
    <property type="term" value="F:ligase activity"/>
    <property type="evidence" value="ECO:0007669"/>
    <property type="project" value="UniProtKB-KW"/>
</dbReference>
<dbReference type="InterPro" id="IPR045851">
    <property type="entry name" value="AMP-bd_C_sf"/>
</dbReference>
<comment type="caution">
    <text evidence="10">The sequence shown here is derived from an EMBL/GenBank/DDBJ whole genome shotgun (WGS) entry which is preliminary data.</text>
</comment>
<dbReference type="Gene3D" id="3.30.300.30">
    <property type="match status" value="1"/>
</dbReference>
<comment type="catalytic activity">
    <reaction evidence="5">
        <text>3-(methylsulfanyl)propanoate + ATP + CoA = 3-(methylsulfanyl)propanoyl-CoA + AMP + diphosphate</text>
        <dbReference type="Rhea" id="RHEA:43052"/>
        <dbReference type="ChEBI" id="CHEBI:30616"/>
        <dbReference type="ChEBI" id="CHEBI:33019"/>
        <dbReference type="ChEBI" id="CHEBI:49016"/>
        <dbReference type="ChEBI" id="CHEBI:57287"/>
        <dbReference type="ChEBI" id="CHEBI:82815"/>
        <dbReference type="ChEBI" id="CHEBI:456215"/>
        <dbReference type="EC" id="6.2.1.44"/>
    </reaction>
    <physiologicalReaction direction="left-to-right" evidence="5">
        <dbReference type="Rhea" id="RHEA:43053"/>
    </physiologicalReaction>
</comment>
<reference evidence="10 11" key="1">
    <citation type="submission" date="2015-09" db="EMBL/GenBank/DDBJ databases">
        <authorList>
            <person name="Jackson K.R."/>
            <person name="Lunt B.L."/>
            <person name="Fisher J.N.B."/>
            <person name="Gardner A.V."/>
            <person name="Bailey M.E."/>
            <person name="Deus L.M."/>
            <person name="Earl A.S."/>
            <person name="Gibby P.D."/>
            <person name="Hartmann K.A."/>
            <person name="Liu J.E."/>
            <person name="Manci A.M."/>
            <person name="Nielsen D.A."/>
            <person name="Solomon M.B."/>
            <person name="Breakwell D.P."/>
            <person name="Burnett S.H."/>
            <person name="Grose J.H."/>
        </authorList>
    </citation>
    <scope>NUCLEOTIDE SEQUENCE [LARGE SCALE GENOMIC DNA]</scope>
    <source>
        <strain evidence="10 11">16</strain>
    </source>
</reference>
<dbReference type="STRING" id="665126.ABB55_08095"/>
<dbReference type="Pfam" id="PF00501">
    <property type="entry name" value="AMP-binding"/>
    <property type="match status" value="1"/>
</dbReference>
<evidence type="ECO:0000256" key="4">
    <source>
        <dbReference type="ARBA" id="ARBA00023098"/>
    </source>
</evidence>
<feature type="domain" description="AMP-dependent synthetase/ligase" evidence="8">
    <location>
        <begin position="28"/>
        <end position="407"/>
    </location>
</feature>
<dbReference type="Proteomes" id="UP000048984">
    <property type="component" value="Unassembled WGS sequence"/>
</dbReference>
<dbReference type="FunFam" id="3.40.50.12780:FF:000003">
    <property type="entry name" value="Long-chain-fatty-acid--CoA ligase FadD"/>
    <property type="match status" value="1"/>
</dbReference>
<dbReference type="EC" id="6.2.1.44" evidence="6"/>
<dbReference type="CDD" id="cd12118">
    <property type="entry name" value="ttLC_FACS_AEE21_like"/>
    <property type="match status" value="1"/>
</dbReference>
<proteinExistence type="inferred from homology"/>
<comment type="similarity">
    <text evidence="1">Belongs to the ATP-dependent AMP-binding enzyme family.</text>
</comment>
<organism evidence="10 11">
    <name type="scientific">Prosthecodimorpha hirschii</name>
    <dbReference type="NCBI Taxonomy" id="665126"/>
    <lineage>
        <taxon>Bacteria</taxon>
        <taxon>Pseudomonadati</taxon>
        <taxon>Pseudomonadota</taxon>
        <taxon>Alphaproteobacteria</taxon>
        <taxon>Hyphomicrobiales</taxon>
        <taxon>Ancalomicrobiaceae</taxon>
        <taxon>Prosthecodimorpha</taxon>
    </lineage>
</organism>
<accession>A0A0P6VP60</accession>
<feature type="domain" description="AMP-binding enzyme C-terminal" evidence="9">
    <location>
        <begin position="457"/>
        <end position="531"/>
    </location>
</feature>
<evidence type="ECO:0000256" key="2">
    <source>
        <dbReference type="ARBA" id="ARBA00022598"/>
    </source>
</evidence>
<reference evidence="10 11" key="2">
    <citation type="submission" date="2015-10" db="EMBL/GenBank/DDBJ databases">
        <title>Draft Genome Sequence of Prosthecomicrobium hirschii ATCC 27832.</title>
        <authorList>
            <person name="Daniel J."/>
            <person name="Givan S.A."/>
            <person name="Brun Y.V."/>
            <person name="Brown P.J."/>
        </authorList>
    </citation>
    <scope>NUCLEOTIDE SEQUENCE [LARGE SCALE GENOMIC DNA]</scope>
    <source>
        <strain evidence="10 11">16</strain>
    </source>
</reference>
<keyword evidence="3" id="KW-0276">Fatty acid metabolism</keyword>
<evidence type="ECO:0000259" key="9">
    <source>
        <dbReference type="Pfam" id="PF13193"/>
    </source>
</evidence>
<evidence type="ECO:0000259" key="8">
    <source>
        <dbReference type="Pfam" id="PF00501"/>
    </source>
</evidence>
<dbReference type="InterPro" id="IPR025110">
    <property type="entry name" value="AMP-bd_C"/>
</dbReference>
<gene>
    <name evidence="10" type="ORF">ABB55_08095</name>
</gene>
<dbReference type="InterPro" id="IPR020845">
    <property type="entry name" value="AMP-binding_CS"/>
</dbReference>
<dbReference type="PROSITE" id="PS00455">
    <property type="entry name" value="AMP_BINDING"/>
    <property type="match status" value="1"/>
</dbReference>
<dbReference type="FunFam" id="3.30.300.30:FF:000008">
    <property type="entry name" value="2,3-dihydroxybenzoate-AMP ligase"/>
    <property type="match status" value="1"/>
</dbReference>
<dbReference type="Pfam" id="PF13193">
    <property type="entry name" value="AMP-binding_C"/>
    <property type="match status" value="1"/>
</dbReference>
<dbReference type="InterPro" id="IPR000873">
    <property type="entry name" value="AMP-dep_synth/lig_dom"/>
</dbReference>
<evidence type="ECO:0000313" key="11">
    <source>
        <dbReference type="Proteomes" id="UP000048984"/>
    </source>
</evidence>
<protein>
    <recommendedName>
        <fullName evidence="7">3-methylmercaptopropionyl-CoA ligase</fullName>
        <ecNumber evidence="6">6.2.1.44</ecNumber>
    </recommendedName>
</protein>
<keyword evidence="2" id="KW-0436">Ligase</keyword>
<dbReference type="Gene3D" id="3.40.50.12780">
    <property type="entry name" value="N-terminal domain of ligase-like"/>
    <property type="match status" value="1"/>
</dbReference>
<dbReference type="GO" id="GO:0006631">
    <property type="term" value="P:fatty acid metabolic process"/>
    <property type="evidence" value="ECO:0007669"/>
    <property type="project" value="UniProtKB-KW"/>
</dbReference>